<dbReference type="RefSeq" id="XP_072851181.1">
    <property type="nucleotide sequence ID" value="XM_072995080.1"/>
</dbReference>
<feature type="domain" description="Shieldin complex subunit 2 C-terminal" evidence="1">
    <location>
        <begin position="713"/>
        <end position="878"/>
    </location>
</feature>
<organism evidence="4 5">
    <name type="scientific">Pogona vitticeps</name>
    <name type="common">central bearded dragon</name>
    <dbReference type="NCBI Taxonomy" id="103695"/>
    <lineage>
        <taxon>Eukaryota</taxon>
        <taxon>Metazoa</taxon>
        <taxon>Chordata</taxon>
        <taxon>Craniata</taxon>
        <taxon>Vertebrata</taxon>
        <taxon>Euteleostomi</taxon>
        <taxon>Lepidosauria</taxon>
        <taxon>Squamata</taxon>
        <taxon>Bifurcata</taxon>
        <taxon>Unidentata</taxon>
        <taxon>Episquamata</taxon>
        <taxon>Toxicofera</taxon>
        <taxon>Iguania</taxon>
        <taxon>Acrodonta</taxon>
        <taxon>Agamidae</taxon>
        <taxon>Amphibolurinae</taxon>
        <taxon>Pogona</taxon>
    </lineage>
</organism>
<keyword evidence="4" id="KW-1185">Reference proteome</keyword>
<dbReference type="Proteomes" id="UP001652642">
    <property type="component" value="Chromosome 3"/>
</dbReference>
<feature type="domain" description="Shieldin complex subunit 2 first OB fold" evidence="2">
    <location>
        <begin position="406"/>
        <end position="543"/>
    </location>
</feature>
<dbReference type="RefSeq" id="XP_072851182.1">
    <property type="nucleotide sequence ID" value="XM_072995081.1"/>
</dbReference>
<protein>
    <submittedName>
        <fullName evidence="5 6">Shieldin complex subunit 2</fullName>
    </submittedName>
</protein>
<dbReference type="Pfam" id="PF15793">
    <property type="entry name" value="SHLD2_C"/>
    <property type="match status" value="1"/>
</dbReference>
<dbReference type="InterPro" id="IPR031589">
    <property type="entry name" value="SHLD2_C"/>
</dbReference>
<dbReference type="GeneID" id="110080713"/>
<evidence type="ECO:0000259" key="3">
    <source>
        <dbReference type="Pfam" id="PF22779"/>
    </source>
</evidence>
<feature type="domain" description="Shieldin complex subunit 2 second OB fold" evidence="3">
    <location>
        <begin position="575"/>
        <end position="656"/>
    </location>
</feature>
<gene>
    <name evidence="5 6" type="primary">SHLD2</name>
</gene>
<dbReference type="PANTHER" id="PTHR14495:SF2">
    <property type="entry name" value="SHIELDIN COMPLEX SUBUNIT 2"/>
    <property type="match status" value="1"/>
</dbReference>
<dbReference type="InterPro" id="IPR029715">
    <property type="entry name" value="FAM35A"/>
</dbReference>
<name>A0ABM5G0K5_9SAUR</name>
<evidence type="ECO:0000259" key="1">
    <source>
        <dbReference type="Pfam" id="PF15793"/>
    </source>
</evidence>
<evidence type="ECO:0000313" key="6">
    <source>
        <dbReference type="RefSeq" id="XP_072851182.1"/>
    </source>
</evidence>
<dbReference type="PANTHER" id="PTHR14495">
    <property type="entry name" value="SHIELDIN COMPLEX SUBUNIT 2"/>
    <property type="match status" value="1"/>
</dbReference>
<reference evidence="5 6" key="1">
    <citation type="submission" date="2025-05" db="UniProtKB">
        <authorList>
            <consortium name="RefSeq"/>
        </authorList>
    </citation>
    <scope>IDENTIFICATION</scope>
</reference>
<dbReference type="InterPro" id="IPR053944">
    <property type="entry name" value="SHLD2_OB2"/>
</dbReference>
<evidence type="ECO:0000259" key="2">
    <source>
        <dbReference type="Pfam" id="PF21669"/>
    </source>
</evidence>
<dbReference type="Pfam" id="PF22779">
    <property type="entry name" value="OB_SHLD2_2nd"/>
    <property type="match status" value="1"/>
</dbReference>
<sequence>MSGAPQIHIFYGAPVLPAVVEKSREEKFSTTTSGMWRKLCISFTKDTSYFDTRKCRYPDHAECQMLDDAGHSKDPLTAKKCRLPDVLFTGSAADVKSIESFSNKTKERDKSASSIHLAFGSTSKENDMNCLTCDQLPSQLKISEQRGRKSEDAEGEASCTVCSHLDISPWTSLTSQADKPLDVQCDSPQLLSQYLEIQPQIMGESKPGKTCNVSSSLAISTDTEFHSILVASQVPLLSGRCVVGQNEIQSKSAKRTGMKLFEPQRNDEVAIDSYVPLKEINDLTADIKEINCRNNYESSLELFDSDSPVKENSLLEETDFHDKNGIPAGLLHLPDVKASYALYYTEPLKKAMLYSEVHHSAKRSQAFEDTLSTFNIAAGDHQQTKKIKLTSSPVNPVLLGQGISRFQKVLKYPSLLKDCFCKSKKYTVLVTVLHPCHIKEIQIKPGTKLASKVPLATVVVSDQSEIQLKVVLWRASAFWSLTVFPGDIVLFTDLIVYENHWAGEKMLQSTSATQLFSFGSCSAMNHNEFSHIVDVNILQDLLAYVSSKHACLQALPERKTQTLNNVQHVVLDQLKPDILVHLVVKIVDITVLTESTYSFKGERQRKIILTVEQVKDQHYALVLWGAVAAHYPQLQRKRDHKWEFKYLFVKHSPVSGELELHTTPWSTLECLFDDDRRAFEFTEKFERSAKPLMSVTALAAHLEEKRSGMIQMKACISALKFTIDASPRGQLVFDANTSFQHIYNSLALIIFVGCAKCGLELQTDSNKIYKQCMSCLPSNKMKIFYRPSVMTVEDEGYEVRVQVVSELMEKMFLNIPAEWLNRAIEPSLDTTYGMIVADLCHSLLTDTKASYLLTVRSHFVLDENSYPLDMDFHLVDFHLDL</sequence>
<dbReference type="Pfam" id="PF21669">
    <property type="entry name" value="SHLD2_OB1"/>
    <property type="match status" value="1"/>
</dbReference>
<evidence type="ECO:0000313" key="5">
    <source>
        <dbReference type="RefSeq" id="XP_072851181.1"/>
    </source>
</evidence>
<dbReference type="InterPro" id="IPR049507">
    <property type="entry name" value="SHLD2_OB1"/>
</dbReference>
<proteinExistence type="predicted"/>
<accession>A0ABM5G0K5</accession>
<evidence type="ECO:0000313" key="4">
    <source>
        <dbReference type="Proteomes" id="UP001652642"/>
    </source>
</evidence>